<dbReference type="Proteomes" id="UP000887561">
    <property type="component" value="Unplaced"/>
</dbReference>
<dbReference type="InterPro" id="IPR017850">
    <property type="entry name" value="Alkaline_phosphatase_core_sf"/>
</dbReference>
<dbReference type="GO" id="GO:0031674">
    <property type="term" value="C:I band"/>
    <property type="evidence" value="ECO:0007669"/>
    <property type="project" value="TreeGrafter"/>
</dbReference>
<dbReference type="GO" id="GO:0055120">
    <property type="term" value="C:striated muscle dense body"/>
    <property type="evidence" value="ECO:0007669"/>
    <property type="project" value="TreeGrafter"/>
</dbReference>
<name>A0A915LHQ5_MELJA</name>
<dbReference type="PANTHER" id="PTHR10151:SF114">
    <property type="entry name" value="ECTONUCLEOTIDE PYROPHOSPHATASE_PHOSPHODIESTERASE C27A7.3"/>
    <property type="match status" value="1"/>
</dbReference>
<keyword evidence="1" id="KW-1133">Transmembrane helix</keyword>
<dbReference type="Pfam" id="PF01663">
    <property type="entry name" value="Phosphodiest"/>
    <property type="match status" value="1"/>
</dbReference>
<evidence type="ECO:0000313" key="3">
    <source>
        <dbReference type="WBParaSite" id="scaffold12357_cov167.g16246"/>
    </source>
</evidence>
<feature type="transmembrane region" description="Helical" evidence="1">
    <location>
        <begin position="20"/>
        <end position="43"/>
    </location>
</feature>
<accession>A0A915LHQ5</accession>
<dbReference type="Gene3D" id="3.40.720.10">
    <property type="entry name" value="Alkaline Phosphatase, subunit A"/>
    <property type="match status" value="1"/>
</dbReference>
<dbReference type="WBParaSite" id="scaffold12357_cov167.g16246">
    <property type="protein sequence ID" value="scaffold12357_cov167.g16246"/>
    <property type="gene ID" value="scaffold12357_cov167.g16246"/>
</dbReference>
<dbReference type="SUPFAM" id="SSF53649">
    <property type="entry name" value="Alkaline phosphatase-like"/>
    <property type="match status" value="1"/>
</dbReference>
<dbReference type="CDD" id="cd16018">
    <property type="entry name" value="Enpp"/>
    <property type="match status" value="1"/>
</dbReference>
<keyword evidence="1" id="KW-0472">Membrane</keyword>
<evidence type="ECO:0000256" key="1">
    <source>
        <dbReference type="SAM" id="Phobius"/>
    </source>
</evidence>
<organism evidence="2 3">
    <name type="scientific">Meloidogyne javanica</name>
    <name type="common">Root-knot nematode worm</name>
    <dbReference type="NCBI Taxonomy" id="6303"/>
    <lineage>
        <taxon>Eukaryota</taxon>
        <taxon>Metazoa</taxon>
        <taxon>Ecdysozoa</taxon>
        <taxon>Nematoda</taxon>
        <taxon>Chromadorea</taxon>
        <taxon>Rhabditida</taxon>
        <taxon>Tylenchina</taxon>
        <taxon>Tylenchomorpha</taxon>
        <taxon>Tylenchoidea</taxon>
        <taxon>Meloidogynidae</taxon>
        <taxon>Meloidogyninae</taxon>
        <taxon>Meloidogyne</taxon>
        <taxon>Meloidogyne incognita group</taxon>
    </lineage>
</organism>
<keyword evidence="2" id="KW-1185">Reference proteome</keyword>
<proteinExistence type="predicted"/>
<dbReference type="InterPro" id="IPR002591">
    <property type="entry name" value="Phosphodiest/P_Trfase"/>
</dbReference>
<dbReference type="AlphaFoldDB" id="A0A915LHQ5"/>
<keyword evidence="1" id="KW-0812">Transmembrane</keyword>
<dbReference type="GO" id="GO:0016529">
    <property type="term" value="C:sarcoplasmic reticulum"/>
    <property type="evidence" value="ECO:0007669"/>
    <property type="project" value="TreeGrafter"/>
</dbReference>
<evidence type="ECO:0000313" key="2">
    <source>
        <dbReference type="Proteomes" id="UP000887561"/>
    </source>
</evidence>
<protein>
    <submittedName>
        <fullName evidence="3">Uncharacterized protein</fullName>
    </submittedName>
</protein>
<sequence>MPRSWFSNFCQRPLASRRFLLCLVALLSLLAILLIISLVFVLLSVRWPNGEENDDVDFLNKHSSWQYSCDHKCNANFSVPPLLIISMDGFRADYLKRGITHSVSRILECGSSAQYMLPSFPSKTFPNHFTIVTGLYPESHGIVDNHFYDEYMPNEVIWNTVAKNGKKSAVFFWPGSEVAIQGILPTYRFAYDSSKPFFTRARQVIDWLQLEESERPSFLAMYFEQPDTAMHREGPDSDAVNSALIYVDAMINYLMHQLDDNLRSDNFFSLDKYVNAKDPQVGGVFGGTIGHINFRDSTNSSFIDQVLAPMTCLGGQKFRVYTRYTMPMRYHYTRSSRIGEIVIDSTAGGRVFVDQKSLKEHGPMEKGDHGYDNRMREMRAIFGAWGPSIKNGYQIETFQNIELYNLFTGGGY</sequence>
<dbReference type="PANTHER" id="PTHR10151">
    <property type="entry name" value="ECTONUCLEOTIDE PYROPHOSPHATASE/PHOSPHODIESTERASE"/>
    <property type="match status" value="1"/>
</dbReference>
<reference evidence="3" key="1">
    <citation type="submission" date="2022-11" db="UniProtKB">
        <authorList>
            <consortium name="WormBaseParasite"/>
        </authorList>
    </citation>
    <scope>IDENTIFICATION</scope>
</reference>